<reference evidence="1 2" key="1">
    <citation type="journal article" date="2020" name="Antonie Van Leeuwenhoek">
        <title>Rhodopirellula heiligendammensis sp. nov., Rhodopirellula pilleata sp. nov., and Rhodopirellula solitaria sp. nov. isolated from natural or artificial marine surfaces in Northern Germany and California, USA, and emended description of the genus Rhodopirellula.</title>
        <authorList>
            <person name="Kallscheuer N."/>
            <person name="Wiegand S."/>
            <person name="Jogler M."/>
            <person name="Boedeker C."/>
            <person name="Peeters S.H."/>
            <person name="Rast P."/>
            <person name="Heuer A."/>
            <person name="Jetten M.S.M."/>
            <person name="Rohde M."/>
            <person name="Jogler C."/>
        </authorList>
    </citation>
    <scope>NUCLEOTIDE SEQUENCE [LARGE SCALE GENOMIC DNA]</scope>
    <source>
        <strain evidence="1 2">Poly21</strain>
    </source>
</reference>
<dbReference type="AlphaFoldDB" id="A0A5C6BUB8"/>
<dbReference type="Proteomes" id="UP000319908">
    <property type="component" value="Unassembled WGS sequence"/>
</dbReference>
<dbReference type="EMBL" id="SJPU01000002">
    <property type="protein sequence ID" value="TWU15843.1"/>
    <property type="molecule type" value="Genomic_DNA"/>
</dbReference>
<gene>
    <name evidence="1" type="ORF">Poly21_30450</name>
</gene>
<organism evidence="1 2">
    <name type="scientific">Allorhodopirellula heiligendammensis</name>
    <dbReference type="NCBI Taxonomy" id="2714739"/>
    <lineage>
        <taxon>Bacteria</taxon>
        <taxon>Pseudomonadati</taxon>
        <taxon>Planctomycetota</taxon>
        <taxon>Planctomycetia</taxon>
        <taxon>Pirellulales</taxon>
        <taxon>Pirellulaceae</taxon>
        <taxon>Allorhodopirellula</taxon>
    </lineage>
</organism>
<evidence type="ECO:0000313" key="1">
    <source>
        <dbReference type="EMBL" id="TWU15843.1"/>
    </source>
</evidence>
<proteinExistence type="predicted"/>
<protein>
    <recommendedName>
        <fullName evidence="3">Heparinase II/III-like protein</fullName>
    </recommendedName>
</protein>
<keyword evidence="2" id="KW-1185">Reference proteome</keyword>
<dbReference type="RefSeq" id="WP_146407619.1">
    <property type="nucleotide sequence ID" value="NZ_SJPU01000002.1"/>
</dbReference>
<dbReference type="OrthoDB" id="277106at2"/>
<evidence type="ECO:0000313" key="2">
    <source>
        <dbReference type="Proteomes" id="UP000319908"/>
    </source>
</evidence>
<comment type="caution">
    <text evidence="1">The sequence shown here is derived from an EMBL/GenBank/DDBJ whole genome shotgun (WGS) entry which is preliminary data.</text>
</comment>
<accession>A0A5C6BUB8</accession>
<evidence type="ECO:0008006" key="3">
    <source>
        <dbReference type="Google" id="ProtNLM"/>
    </source>
</evidence>
<name>A0A5C6BUB8_9BACT</name>
<sequence length="644" mass="70654">MTLTPTTPKKRKRSKKSLAVAPESESVQLDFGMPLDTSHWDALRQDLSSNVAVGRSAEDVWGDDARDGAIYRWGFATAMQGPATVLQRKLAELATCNSGEAIGALTAGERELLVEEANGLIDGIFSDQMTGIEASETVLWAAAMPALSQILPAETWWQCGEQLLQVRADASLGSDTTCPLHLVLAGELGLTLAWRLAPLPACPKVAFAALEAVSGFLQGEGESIDRSLVRPQELRLIVASLVRCERLVRLLGKPTKRRWSKREREIAAEFATWMAVLARHDGTQVFSDAAVSACRSDFGSLKKASPPDLHGLMRAGSDFDSETLVPAMAAALGQSHSGGRLAWEVSLPETMWHSERSGVAAMLPEWDVRRGRTFLNYSGADVEVEVTAGRRSVLKGTHQSMIQVDGELQQPAGKWECTCEYSDDDVHLIELEQPFTGGVVLQRQWMMVRDDRCVMVSDAVLPSTQANRKETGVGVVDNREIRCVSRLPLAAGIEVIEDAETRELVLSDGKKARVLFMPLASSEWKVGPSSCHAFLSEDQHLVVTTTGSGAVYSPLWLDFQPRRFRRKRTWRQLTIAEDLAIIPRHIAAAFRVQIGSEHWFVYRSMSGRGPRSIMGKHLIADFFAARFHPGDGGMEELVTVDAGE</sequence>